<dbReference type="Gene3D" id="1.20.58.1030">
    <property type="match status" value="1"/>
</dbReference>
<dbReference type="PANTHER" id="PTHR21206">
    <property type="entry name" value="SLD5 PROTEIN"/>
    <property type="match status" value="1"/>
</dbReference>
<dbReference type="AlphaFoldDB" id="A0AAU9L4P3"/>
<comment type="function">
    <text evidence="6">The GINS complex plays an essential role in the initiation of DNA replication.</text>
</comment>
<comment type="caution">
    <text evidence="9">The sequence shown here is derived from an EMBL/GenBank/DDBJ whole genome shotgun (WGS) entry which is preliminary data.</text>
</comment>
<keyword evidence="5 6" id="KW-0539">Nucleus</keyword>
<evidence type="ECO:0000256" key="6">
    <source>
        <dbReference type="PIRNR" id="PIRNR007764"/>
    </source>
</evidence>
<organism evidence="9 10">
    <name type="scientific">Peronospora belbahrii</name>
    <dbReference type="NCBI Taxonomy" id="622444"/>
    <lineage>
        <taxon>Eukaryota</taxon>
        <taxon>Sar</taxon>
        <taxon>Stramenopiles</taxon>
        <taxon>Oomycota</taxon>
        <taxon>Peronosporomycetes</taxon>
        <taxon>Peronosporales</taxon>
        <taxon>Peronosporaceae</taxon>
        <taxon>Peronospora</taxon>
    </lineage>
</organism>
<keyword evidence="4 6" id="KW-0235">DNA replication</keyword>
<dbReference type="Proteomes" id="UP001160483">
    <property type="component" value="Unassembled WGS sequence"/>
</dbReference>
<dbReference type="GO" id="GO:0000811">
    <property type="term" value="C:GINS complex"/>
    <property type="evidence" value="ECO:0007669"/>
    <property type="project" value="UniProtKB-UniRule"/>
</dbReference>
<dbReference type="SUPFAM" id="SSF160059">
    <property type="entry name" value="PriA/YqbF domain"/>
    <property type="match status" value="1"/>
</dbReference>
<accession>A0AAU9L4P3</accession>
<dbReference type="PANTHER" id="PTHR21206:SF0">
    <property type="entry name" value="DNA REPLICATION COMPLEX GINS PROTEIN SLD5"/>
    <property type="match status" value="1"/>
</dbReference>
<evidence type="ECO:0000256" key="5">
    <source>
        <dbReference type="ARBA" id="ARBA00023242"/>
    </source>
</evidence>
<evidence type="ECO:0000256" key="1">
    <source>
        <dbReference type="ARBA" id="ARBA00004123"/>
    </source>
</evidence>
<dbReference type="EMBL" id="CAKKTJ010000329">
    <property type="protein sequence ID" value="CAH0481567.1"/>
    <property type="molecule type" value="Genomic_DNA"/>
</dbReference>
<evidence type="ECO:0000313" key="9">
    <source>
        <dbReference type="EMBL" id="CAH0481567.1"/>
    </source>
</evidence>
<dbReference type="CDD" id="cd21692">
    <property type="entry name" value="GINS_B_Sld5"/>
    <property type="match status" value="1"/>
</dbReference>
<evidence type="ECO:0000259" key="8">
    <source>
        <dbReference type="Pfam" id="PF16922"/>
    </source>
</evidence>
<dbReference type="SUPFAM" id="SSF158573">
    <property type="entry name" value="GINS helical bundle-like"/>
    <property type="match status" value="1"/>
</dbReference>
<evidence type="ECO:0000313" key="10">
    <source>
        <dbReference type="Proteomes" id="UP001160483"/>
    </source>
</evidence>
<dbReference type="GO" id="GO:0006261">
    <property type="term" value="P:DNA-templated DNA replication"/>
    <property type="evidence" value="ECO:0007669"/>
    <property type="project" value="InterPro"/>
</dbReference>
<reference evidence="9" key="1">
    <citation type="submission" date="2021-11" db="EMBL/GenBank/DDBJ databases">
        <authorList>
            <person name="Islam A."/>
            <person name="Islam S."/>
            <person name="Flora M.S."/>
            <person name="Rahman M."/>
            <person name="Ziaur R.M."/>
            <person name="Epstein J.H."/>
            <person name="Hassan M."/>
            <person name="Klassen M."/>
            <person name="Woodard K."/>
            <person name="Webb A."/>
            <person name="Webby R.J."/>
            <person name="El Zowalaty M.E."/>
        </authorList>
    </citation>
    <scope>NUCLEOTIDE SEQUENCE</scope>
    <source>
        <strain evidence="9">Pbs3</strain>
    </source>
</reference>
<name>A0AAU9L4P3_9STRA</name>
<comment type="subcellular location">
    <subcellularLocation>
        <location evidence="1 6">Nucleus</location>
    </subcellularLocation>
</comment>
<sequence length="168" mass="19602">MLEQIRNQQEYVDSVYEDRRQLIEEKSFVNKLYQMEIDRLRYMVSSYLRTRLHKIEKYAIHILENATLTQRLSTKERNFAQQFVTLYESHVNDLVLGKFDAEHRSLTAEDMVLKPNLDGFVFCQGKDAGGVQCDDKGASFVQVTSADRYVLRYRSVQEHVESGAIALI</sequence>
<dbReference type="Pfam" id="PF05916">
    <property type="entry name" value="Sld5"/>
    <property type="match status" value="1"/>
</dbReference>
<evidence type="ECO:0000259" key="7">
    <source>
        <dbReference type="Pfam" id="PF05916"/>
    </source>
</evidence>
<proteinExistence type="inferred from homology"/>
<dbReference type="GO" id="GO:0000727">
    <property type="term" value="P:double-strand break repair via break-induced replication"/>
    <property type="evidence" value="ECO:0007669"/>
    <property type="project" value="TreeGrafter"/>
</dbReference>
<feature type="domain" description="GINS subunit" evidence="7">
    <location>
        <begin position="4"/>
        <end position="93"/>
    </location>
</feature>
<evidence type="ECO:0000256" key="2">
    <source>
        <dbReference type="ARBA" id="ARBA00008187"/>
    </source>
</evidence>
<evidence type="ECO:0000256" key="4">
    <source>
        <dbReference type="ARBA" id="ARBA00022705"/>
    </source>
</evidence>
<dbReference type="InterPro" id="IPR031633">
    <property type="entry name" value="SLD5_C"/>
</dbReference>
<dbReference type="PIRSF" id="PIRSF007764">
    <property type="entry name" value="Sld5"/>
    <property type="match status" value="1"/>
</dbReference>
<feature type="domain" description="DNA replication complex GINS protein SLD5 C-terminal" evidence="8">
    <location>
        <begin position="115"/>
        <end position="168"/>
    </location>
</feature>
<gene>
    <name evidence="9" type="ORF">PBS003_LOCUS8172</name>
</gene>
<dbReference type="InterPro" id="IPR038749">
    <property type="entry name" value="Sld5_GINS_A"/>
</dbReference>
<dbReference type="CDD" id="cd11711">
    <property type="entry name" value="GINS_A_Sld5"/>
    <property type="match status" value="1"/>
</dbReference>
<protein>
    <recommendedName>
        <fullName evidence="3 6">DNA replication complex GINS protein SLD5</fullName>
    </recommendedName>
</protein>
<comment type="similarity">
    <text evidence="2 6">Belongs to the GINS4/SLD5 family.</text>
</comment>
<evidence type="ECO:0000256" key="3">
    <source>
        <dbReference type="ARBA" id="ARBA00014804"/>
    </source>
</evidence>
<dbReference type="InterPro" id="IPR021151">
    <property type="entry name" value="GINS_A"/>
</dbReference>
<dbReference type="InterPro" id="IPR008591">
    <property type="entry name" value="GINS_Sld5"/>
</dbReference>
<dbReference type="InterPro" id="IPR036224">
    <property type="entry name" value="GINS_bundle-like_dom_sf"/>
</dbReference>
<dbReference type="Pfam" id="PF16922">
    <property type="entry name" value="SLD5_C"/>
    <property type="match status" value="1"/>
</dbReference>